<feature type="region of interest" description="Disordered" evidence="2">
    <location>
        <begin position="556"/>
        <end position="597"/>
    </location>
</feature>
<dbReference type="Pfam" id="PF09810">
    <property type="entry name" value="Exo5"/>
    <property type="match status" value="3"/>
</dbReference>
<gene>
    <name evidence="3" type="ORF">JAAARDRAFT_75646</name>
</gene>
<reference evidence="4" key="1">
    <citation type="journal article" date="2014" name="Proc. Natl. Acad. Sci. U.S.A.">
        <title>Extensive sampling of basidiomycete genomes demonstrates inadequacy of the white-rot/brown-rot paradigm for wood decay fungi.</title>
        <authorList>
            <person name="Riley R."/>
            <person name="Salamov A.A."/>
            <person name="Brown D.W."/>
            <person name="Nagy L.G."/>
            <person name="Floudas D."/>
            <person name="Held B.W."/>
            <person name="Levasseur A."/>
            <person name="Lombard V."/>
            <person name="Morin E."/>
            <person name="Otillar R."/>
            <person name="Lindquist E.A."/>
            <person name="Sun H."/>
            <person name="LaButti K.M."/>
            <person name="Schmutz J."/>
            <person name="Jabbour D."/>
            <person name="Luo H."/>
            <person name="Baker S.E."/>
            <person name="Pisabarro A.G."/>
            <person name="Walton J.D."/>
            <person name="Blanchette R.A."/>
            <person name="Henrissat B."/>
            <person name="Martin F."/>
            <person name="Cullen D."/>
            <person name="Hibbett D.S."/>
            <person name="Grigoriev I.V."/>
        </authorList>
    </citation>
    <scope>NUCLEOTIDE SEQUENCE [LARGE SCALE GENOMIC DNA]</scope>
    <source>
        <strain evidence="4">MUCL 33604</strain>
    </source>
</reference>
<dbReference type="InterPro" id="IPR003903">
    <property type="entry name" value="UIM_dom"/>
</dbReference>
<protein>
    <submittedName>
        <fullName evidence="3">Uncharacterized protein</fullName>
    </submittedName>
</protein>
<dbReference type="InterPro" id="IPR019190">
    <property type="entry name" value="EXOV"/>
</dbReference>
<organism evidence="3 4">
    <name type="scientific">Jaapia argillacea MUCL 33604</name>
    <dbReference type="NCBI Taxonomy" id="933084"/>
    <lineage>
        <taxon>Eukaryota</taxon>
        <taxon>Fungi</taxon>
        <taxon>Dikarya</taxon>
        <taxon>Basidiomycota</taxon>
        <taxon>Agaricomycotina</taxon>
        <taxon>Agaricomycetes</taxon>
        <taxon>Agaricomycetidae</taxon>
        <taxon>Jaapiales</taxon>
        <taxon>Jaapiaceae</taxon>
        <taxon>Jaapia</taxon>
    </lineage>
</organism>
<proteinExistence type="inferred from homology"/>
<dbReference type="GO" id="GO:0005634">
    <property type="term" value="C:nucleus"/>
    <property type="evidence" value="ECO:0007669"/>
    <property type="project" value="TreeGrafter"/>
</dbReference>
<name>A0A067Q804_9AGAM</name>
<evidence type="ECO:0000256" key="2">
    <source>
        <dbReference type="SAM" id="MobiDB-lite"/>
    </source>
</evidence>
<feature type="compositionally biased region" description="Basic and acidic residues" evidence="2">
    <location>
        <begin position="556"/>
        <end position="566"/>
    </location>
</feature>
<dbReference type="FunCoup" id="A0A067Q804">
    <property type="interactions" value="196"/>
</dbReference>
<evidence type="ECO:0000313" key="4">
    <source>
        <dbReference type="Proteomes" id="UP000027265"/>
    </source>
</evidence>
<dbReference type="PANTHER" id="PTHR14464:SF4">
    <property type="entry name" value="EXONUCLEASE V"/>
    <property type="match status" value="1"/>
</dbReference>
<feature type="compositionally biased region" description="Basic and acidic residues" evidence="2">
    <location>
        <begin position="59"/>
        <end position="71"/>
    </location>
</feature>
<dbReference type="GO" id="GO:0045145">
    <property type="term" value="F:single-stranded DNA 5'-3' DNA exonuclease activity"/>
    <property type="evidence" value="ECO:0007669"/>
    <property type="project" value="InterPro"/>
</dbReference>
<dbReference type="OrthoDB" id="354769at2759"/>
<feature type="region of interest" description="Disordered" evidence="2">
    <location>
        <begin position="32"/>
        <end position="71"/>
    </location>
</feature>
<evidence type="ECO:0000256" key="1">
    <source>
        <dbReference type="ARBA" id="ARBA00009797"/>
    </source>
</evidence>
<keyword evidence="4" id="KW-1185">Reference proteome</keyword>
<dbReference type="EMBL" id="KL197710">
    <property type="protein sequence ID" value="KDQ63099.1"/>
    <property type="molecule type" value="Genomic_DNA"/>
</dbReference>
<dbReference type="PANTHER" id="PTHR14464">
    <property type="entry name" value="EXONUCLEASE V"/>
    <property type="match status" value="1"/>
</dbReference>
<dbReference type="AlphaFoldDB" id="A0A067Q804"/>
<dbReference type="SMART" id="SM00726">
    <property type="entry name" value="UIM"/>
    <property type="match status" value="2"/>
</dbReference>
<dbReference type="HOGENOM" id="CLU_013225_2_0_1"/>
<feature type="compositionally biased region" description="Basic residues" evidence="2">
    <location>
        <begin position="263"/>
        <end position="281"/>
    </location>
</feature>
<dbReference type="GO" id="GO:0005739">
    <property type="term" value="C:mitochondrion"/>
    <property type="evidence" value="ECO:0007669"/>
    <property type="project" value="TreeGrafter"/>
</dbReference>
<comment type="similarity">
    <text evidence="1">Belongs to the EXO5 family.</text>
</comment>
<dbReference type="Pfam" id="PF02809">
    <property type="entry name" value="UIM"/>
    <property type="match status" value="2"/>
</dbReference>
<accession>A0A067Q804</accession>
<dbReference type="InParanoid" id="A0A067Q804"/>
<dbReference type="Proteomes" id="UP000027265">
    <property type="component" value="Unassembled WGS sequence"/>
</dbReference>
<dbReference type="GO" id="GO:0036297">
    <property type="term" value="P:interstrand cross-link repair"/>
    <property type="evidence" value="ECO:0007669"/>
    <property type="project" value="TreeGrafter"/>
</dbReference>
<sequence length="681" mass="74369">MSTSEAEYDAFDWSFTSEDYANIDAFTHAALSSTPSPPVLVDSPSVARGDGSGPSLEINKGEPEAERGVETDRGGPEIIIEIEGERADSYVHATLKASFQSKEPSPFERFRAWRHALSVSDLTGPAWCEVQFDYGLRQKRFKKLEDRPTSFVSAQGRQISVDKKVAQQNDKVLQRGQSVHKQLEQQIRPVEVTVPTKTEEERWALRLVNMLSCLGCLLTLGVCREMPVFGVLHGQLVTGIIDEIHRKPRRTVEDKSVQTDGKGKKRAPASPRKPKLGKKARRTPESDSGADVESQAQITSFFSNSTLVNPSTNTQPSIPPSAEPINATIQSGPSSNLDLVLSMPPPSKPNFTLVLLDTKTRRSPGLPSHDDTLPSRLQLMLYHSLLSPLISASFDFSIFWASLGLDSKAPFSERFIQKAMLILPGAGAGGESSVPRCLDQLVVLWVEFVKMLNVDGVDPRLTLVYRTQAQFKHAGKGGQRGRETKKLSRAATMPLPNDRESQDLARAIAVSLTDGGHIADIDLAVAIAQSEDPQLAWAIQQSLLALPEVKEPIHGEDVPQDREMDGGKVPSVVTPAGETEATMTDHESSSGSEAETLSSSKIIGTKDFLFDDKLVDDHLTTVLGYWYGQRPPTGVDVMNAGRCRSCEYCDGCEWRETKALEAVKKVSRSASDTSHRGAGSG</sequence>
<feature type="region of interest" description="Disordered" evidence="2">
    <location>
        <begin position="249"/>
        <end position="295"/>
    </location>
</feature>
<evidence type="ECO:0000313" key="3">
    <source>
        <dbReference type="EMBL" id="KDQ63099.1"/>
    </source>
</evidence>